<dbReference type="PROSITE" id="PS50111">
    <property type="entry name" value="CHEMOTAXIS_TRANSDUC_2"/>
    <property type="match status" value="1"/>
</dbReference>
<dbReference type="AlphaFoldDB" id="A0A2S0VLE8"/>
<evidence type="ECO:0000256" key="2">
    <source>
        <dbReference type="ARBA" id="ARBA00023224"/>
    </source>
</evidence>
<evidence type="ECO:0000313" key="7">
    <source>
        <dbReference type="EMBL" id="AWB65015.1"/>
    </source>
</evidence>
<keyword evidence="4" id="KW-1133">Transmembrane helix</keyword>
<dbReference type="Pfam" id="PF00989">
    <property type="entry name" value="PAS"/>
    <property type="match status" value="1"/>
</dbReference>
<dbReference type="KEGG" id="cate:C2869_00520"/>
<dbReference type="SMART" id="SM00283">
    <property type="entry name" value="MA"/>
    <property type="match status" value="1"/>
</dbReference>
<dbReference type="NCBIfam" id="TIGR00229">
    <property type="entry name" value="sensory_box"/>
    <property type="match status" value="1"/>
</dbReference>
<evidence type="ECO:0000259" key="6">
    <source>
        <dbReference type="PROSITE" id="PS50112"/>
    </source>
</evidence>
<evidence type="ECO:0000256" key="4">
    <source>
        <dbReference type="SAM" id="Phobius"/>
    </source>
</evidence>
<keyword evidence="2 3" id="KW-0807">Transducer</keyword>
<feature type="domain" description="PAS" evidence="6">
    <location>
        <begin position="1"/>
        <end position="62"/>
    </location>
</feature>
<reference evidence="7 8" key="1">
    <citation type="submission" date="2018-01" db="EMBL/GenBank/DDBJ databases">
        <title>Genome sequence of a Cantenovulum-like bacteria.</title>
        <authorList>
            <person name="Tan W.R."/>
            <person name="Lau N.-S."/>
            <person name="Go F."/>
            <person name="Amirul A.-A.A."/>
        </authorList>
    </citation>
    <scope>NUCLEOTIDE SEQUENCE [LARGE SCALE GENOMIC DNA]</scope>
    <source>
        <strain evidence="7 8">CCB-QB4</strain>
    </source>
</reference>
<dbReference type="GO" id="GO:0006935">
    <property type="term" value="P:chemotaxis"/>
    <property type="evidence" value="ECO:0007669"/>
    <property type="project" value="UniProtKB-ARBA"/>
</dbReference>
<sequence>MAASHIIFVSDTQGQLRYVSQNFVSLTGKAQQSLIGESWQNLLVADVPELVKQEIKQTLEAGLSWQGVIAFKSAQSSRIWLNVFITPEYKQGQRVGFQFICTLAKDNITSRAEKTYRALNKREYWATFELSTFSKLFLLITITLIAQGFIFWQMGWIVSFIVAISSVTPIVIFWQDIVPTAKRAQQLQTVFDSVSRKIAFGKGTASVFDFNFCLIKTKIRAILERTLEAAQPIEKVLLSVKSGIHQTRENLDLQRNDIQQLGVAMGQMQASTNEIAINTVNAAQNLNQTLSQCQRAQQEIFHTTTKIQALAKEVDAASNAADSLTASANSVGELMEDIQSIADQTNLLALNAAIEAARAGEHGRGFAVVADEVRNLSSRTQESAKDIHQRLSTMLTTIAQWVELMAQNKQQANHCVESAETSNNEIASVVNKIQSVTDSANQIATAAEEQSVVSGEINTRIIQVDSAVSQTWQNMDSVSEQMQTLALAVDNITGVVKTFVPEKIS</sequence>
<keyword evidence="8" id="KW-1185">Reference proteome</keyword>
<feature type="transmembrane region" description="Helical" evidence="4">
    <location>
        <begin position="156"/>
        <end position="174"/>
    </location>
</feature>
<dbReference type="GO" id="GO:0016020">
    <property type="term" value="C:membrane"/>
    <property type="evidence" value="ECO:0007669"/>
    <property type="project" value="UniProtKB-SubCell"/>
</dbReference>
<name>A0A2S0VLE8_9ALTE</name>
<dbReference type="EMBL" id="CP026604">
    <property type="protein sequence ID" value="AWB65015.1"/>
    <property type="molecule type" value="Genomic_DNA"/>
</dbReference>
<dbReference type="SUPFAM" id="SSF58104">
    <property type="entry name" value="Methyl-accepting chemotaxis protein (MCP) signaling domain"/>
    <property type="match status" value="1"/>
</dbReference>
<keyword evidence="4" id="KW-0812">Transmembrane</keyword>
<evidence type="ECO:0000256" key="3">
    <source>
        <dbReference type="PROSITE-ProRule" id="PRU00284"/>
    </source>
</evidence>
<dbReference type="PANTHER" id="PTHR32089">
    <property type="entry name" value="METHYL-ACCEPTING CHEMOTAXIS PROTEIN MCPB"/>
    <property type="match status" value="1"/>
</dbReference>
<dbReference type="Gene3D" id="3.30.450.20">
    <property type="entry name" value="PAS domain"/>
    <property type="match status" value="1"/>
</dbReference>
<accession>A0A2S0VLE8</accession>
<dbReference type="PROSITE" id="PS50112">
    <property type="entry name" value="PAS"/>
    <property type="match status" value="1"/>
</dbReference>
<dbReference type="Gene3D" id="1.10.287.950">
    <property type="entry name" value="Methyl-accepting chemotaxis protein"/>
    <property type="match status" value="1"/>
</dbReference>
<dbReference type="CDD" id="cd00130">
    <property type="entry name" value="PAS"/>
    <property type="match status" value="1"/>
</dbReference>
<dbReference type="OrthoDB" id="5675566at2"/>
<dbReference type="InterPro" id="IPR035965">
    <property type="entry name" value="PAS-like_dom_sf"/>
</dbReference>
<keyword evidence="4" id="KW-0472">Membrane</keyword>
<gene>
    <name evidence="7" type="ORF">C2869_00520</name>
</gene>
<dbReference type="PANTHER" id="PTHR32089:SF52">
    <property type="entry name" value="CHEMOTAXIS SIGNAL TRANSDUCTION SYSTEM METHYL ACCEPTING SENSORY TRANSDUCER WITH PAS SENSORY DOMAIN"/>
    <property type="match status" value="1"/>
</dbReference>
<dbReference type="GO" id="GO:0007165">
    <property type="term" value="P:signal transduction"/>
    <property type="evidence" value="ECO:0007669"/>
    <property type="project" value="UniProtKB-KW"/>
</dbReference>
<evidence type="ECO:0000313" key="8">
    <source>
        <dbReference type="Proteomes" id="UP000244441"/>
    </source>
</evidence>
<evidence type="ECO:0000256" key="1">
    <source>
        <dbReference type="ARBA" id="ARBA00004370"/>
    </source>
</evidence>
<dbReference type="SUPFAM" id="SSF55785">
    <property type="entry name" value="PYP-like sensor domain (PAS domain)"/>
    <property type="match status" value="1"/>
</dbReference>
<dbReference type="InterPro" id="IPR013767">
    <property type="entry name" value="PAS_fold"/>
</dbReference>
<dbReference type="GO" id="GO:0006355">
    <property type="term" value="P:regulation of DNA-templated transcription"/>
    <property type="evidence" value="ECO:0007669"/>
    <property type="project" value="InterPro"/>
</dbReference>
<proteinExistence type="predicted"/>
<feature type="domain" description="Methyl-accepting transducer" evidence="5">
    <location>
        <begin position="229"/>
        <end position="465"/>
    </location>
</feature>
<dbReference type="InterPro" id="IPR004089">
    <property type="entry name" value="MCPsignal_dom"/>
</dbReference>
<organism evidence="7 8">
    <name type="scientific">Saccharobesus litoralis</name>
    <dbReference type="NCBI Taxonomy" id="2172099"/>
    <lineage>
        <taxon>Bacteria</taxon>
        <taxon>Pseudomonadati</taxon>
        <taxon>Pseudomonadota</taxon>
        <taxon>Gammaproteobacteria</taxon>
        <taxon>Alteromonadales</taxon>
        <taxon>Alteromonadaceae</taxon>
        <taxon>Saccharobesus</taxon>
    </lineage>
</organism>
<dbReference type="Proteomes" id="UP000244441">
    <property type="component" value="Chromosome"/>
</dbReference>
<dbReference type="Pfam" id="PF00015">
    <property type="entry name" value="MCPsignal"/>
    <property type="match status" value="1"/>
</dbReference>
<comment type="subcellular location">
    <subcellularLocation>
        <location evidence="1">Membrane</location>
    </subcellularLocation>
</comment>
<evidence type="ECO:0000259" key="5">
    <source>
        <dbReference type="PROSITE" id="PS50111"/>
    </source>
</evidence>
<dbReference type="InterPro" id="IPR000014">
    <property type="entry name" value="PAS"/>
</dbReference>
<protein>
    <submittedName>
        <fullName evidence="7">Methyl-accepting chemotaxis protein</fullName>
    </submittedName>
</protein>
<feature type="transmembrane region" description="Helical" evidence="4">
    <location>
        <begin position="124"/>
        <end position="150"/>
    </location>
</feature>